<keyword evidence="2" id="KW-1185">Reference proteome</keyword>
<dbReference type="RefSeq" id="WP_085883735.1">
    <property type="nucleotide sequence ID" value="NZ_FWFR01000002.1"/>
</dbReference>
<sequence length="67" mass="7544">MRIAMIALTLLAGYVLLQDDADFERQIRVLKAEAQETSISLPTVRDAASRIDQAKIWLAEKVSVRED</sequence>
<organism evidence="1 2">
    <name type="scientific">Oceanibacterium hippocampi</name>
    <dbReference type="NCBI Taxonomy" id="745714"/>
    <lineage>
        <taxon>Bacteria</taxon>
        <taxon>Pseudomonadati</taxon>
        <taxon>Pseudomonadota</taxon>
        <taxon>Alphaproteobacteria</taxon>
        <taxon>Sneathiellales</taxon>
        <taxon>Sneathiellaceae</taxon>
        <taxon>Oceanibacterium</taxon>
    </lineage>
</organism>
<dbReference type="InParanoid" id="A0A1Y5T6T6"/>
<name>A0A1Y5T6T6_9PROT</name>
<gene>
    <name evidence="1" type="ORF">OCH7691_02373</name>
</gene>
<accession>A0A1Y5T6T6</accession>
<dbReference type="Proteomes" id="UP000193200">
    <property type="component" value="Unassembled WGS sequence"/>
</dbReference>
<reference evidence="1 2" key="1">
    <citation type="submission" date="2017-03" db="EMBL/GenBank/DDBJ databases">
        <authorList>
            <person name="Afonso C.L."/>
            <person name="Miller P.J."/>
            <person name="Scott M.A."/>
            <person name="Spackman E."/>
            <person name="Goraichik I."/>
            <person name="Dimitrov K.M."/>
            <person name="Suarez D.L."/>
            <person name="Swayne D.E."/>
        </authorList>
    </citation>
    <scope>NUCLEOTIDE SEQUENCE [LARGE SCALE GENOMIC DNA]</scope>
    <source>
        <strain evidence="1 2">CECT 7691</strain>
    </source>
</reference>
<dbReference type="AlphaFoldDB" id="A0A1Y5T6T6"/>
<evidence type="ECO:0000313" key="1">
    <source>
        <dbReference type="EMBL" id="SLN55257.1"/>
    </source>
</evidence>
<dbReference type="EMBL" id="FWFR01000002">
    <property type="protein sequence ID" value="SLN55257.1"/>
    <property type="molecule type" value="Genomic_DNA"/>
</dbReference>
<evidence type="ECO:0000313" key="2">
    <source>
        <dbReference type="Proteomes" id="UP000193200"/>
    </source>
</evidence>
<protein>
    <submittedName>
        <fullName evidence="1">Uncharacterized protein</fullName>
    </submittedName>
</protein>
<proteinExistence type="predicted"/>